<dbReference type="GeneID" id="93578113"/>
<accession>A0A1L9UC17</accession>
<dbReference type="AlphaFoldDB" id="A0A1L9UC17"/>
<proteinExistence type="predicted"/>
<reference evidence="3" key="1">
    <citation type="journal article" date="2017" name="Genome Biol.">
        <title>Comparative genomics reveals high biological diversity and specific adaptations in the industrially and medically important fungal genus Aspergillus.</title>
        <authorList>
            <person name="de Vries R.P."/>
            <person name="Riley R."/>
            <person name="Wiebenga A."/>
            <person name="Aguilar-Osorio G."/>
            <person name="Amillis S."/>
            <person name="Uchima C.A."/>
            <person name="Anderluh G."/>
            <person name="Asadollahi M."/>
            <person name="Askin M."/>
            <person name="Barry K."/>
            <person name="Battaglia E."/>
            <person name="Bayram O."/>
            <person name="Benocci T."/>
            <person name="Braus-Stromeyer S.A."/>
            <person name="Caldana C."/>
            <person name="Canovas D."/>
            <person name="Cerqueira G.C."/>
            <person name="Chen F."/>
            <person name="Chen W."/>
            <person name="Choi C."/>
            <person name="Clum A."/>
            <person name="Dos Santos R.A."/>
            <person name="Damasio A.R."/>
            <person name="Diallinas G."/>
            <person name="Emri T."/>
            <person name="Fekete E."/>
            <person name="Flipphi M."/>
            <person name="Freyberg S."/>
            <person name="Gallo A."/>
            <person name="Gournas C."/>
            <person name="Habgood R."/>
            <person name="Hainaut M."/>
            <person name="Harispe M.L."/>
            <person name="Henrissat B."/>
            <person name="Hilden K.S."/>
            <person name="Hope R."/>
            <person name="Hossain A."/>
            <person name="Karabika E."/>
            <person name="Karaffa L."/>
            <person name="Karanyi Z."/>
            <person name="Krasevec N."/>
            <person name="Kuo A."/>
            <person name="Kusch H."/>
            <person name="LaButti K."/>
            <person name="Lagendijk E.L."/>
            <person name="Lapidus A."/>
            <person name="Levasseur A."/>
            <person name="Lindquist E."/>
            <person name="Lipzen A."/>
            <person name="Logrieco A.F."/>
            <person name="MacCabe A."/>
            <person name="Maekelae M.R."/>
            <person name="Malavazi I."/>
            <person name="Melin P."/>
            <person name="Meyer V."/>
            <person name="Mielnichuk N."/>
            <person name="Miskei M."/>
            <person name="Molnar A.P."/>
            <person name="Mule G."/>
            <person name="Ngan C.Y."/>
            <person name="Orejas M."/>
            <person name="Orosz E."/>
            <person name="Ouedraogo J.P."/>
            <person name="Overkamp K.M."/>
            <person name="Park H.-S."/>
            <person name="Perrone G."/>
            <person name="Piumi F."/>
            <person name="Punt P.J."/>
            <person name="Ram A.F."/>
            <person name="Ramon A."/>
            <person name="Rauscher S."/>
            <person name="Record E."/>
            <person name="Riano-Pachon D.M."/>
            <person name="Robert V."/>
            <person name="Roehrig J."/>
            <person name="Ruller R."/>
            <person name="Salamov A."/>
            <person name="Salih N.S."/>
            <person name="Samson R.A."/>
            <person name="Sandor E."/>
            <person name="Sanguinetti M."/>
            <person name="Schuetze T."/>
            <person name="Sepcic K."/>
            <person name="Shelest E."/>
            <person name="Sherlock G."/>
            <person name="Sophianopoulou V."/>
            <person name="Squina F.M."/>
            <person name="Sun H."/>
            <person name="Susca A."/>
            <person name="Todd R.B."/>
            <person name="Tsang A."/>
            <person name="Unkles S.E."/>
            <person name="van de Wiele N."/>
            <person name="van Rossen-Uffink D."/>
            <person name="Oliveira J.V."/>
            <person name="Vesth T.C."/>
            <person name="Visser J."/>
            <person name="Yu J.-H."/>
            <person name="Zhou M."/>
            <person name="Andersen M.R."/>
            <person name="Archer D.B."/>
            <person name="Baker S.E."/>
            <person name="Benoit I."/>
            <person name="Brakhage A.A."/>
            <person name="Braus G.H."/>
            <person name="Fischer R."/>
            <person name="Frisvad J.C."/>
            <person name="Goldman G.H."/>
            <person name="Houbraken J."/>
            <person name="Oakley B."/>
            <person name="Pocsi I."/>
            <person name="Scazzocchio C."/>
            <person name="Seiboth B."/>
            <person name="vanKuyk P.A."/>
            <person name="Wortman J."/>
            <person name="Dyer P.S."/>
            <person name="Grigoriev I.V."/>
        </authorList>
    </citation>
    <scope>NUCLEOTIDE SEQUENCE [LARGE SCALE GENOMIC DNA]</scope>
    <source>
        <strain evidence="3">CBS 101740 / IMI 381727 / IBT 21946</strain>
    </source>
</reference>
<evidence type="ECO:0000313" key="3">
    <source>
        <dbReference type="Proteomes" id="UP000184499"/>
    </source>
</evidence>
<dbReference type="EMBL" id="KV878689">
    <property type="protein sequence ID" value="OJJ69083.1"/>
    <property type="molecule type" value="Genomic_DNA"/>
</dbReference>
<feature type="chain" id="PRO_5009887746" evidence="1">
    <location>
        <begin position="18"/>
        <end position="132"/>
    </location>
</feature>
<name>A0A1L9UC17_ASPBC</name>
<evidence type="ECO:0000256" key="1">
    <source>
        <dbReference type="SAM" id="SignalP"/>
    </source>
</evidence>
<dbReference type="VEuPathDB" id="FungiDB:ASPBRDRAFT_46370"/>
<sequence length="132" mass="14515">MKLSVLGVLGCLCLASAQIEPSDTEYFVTIEIGPLAEPTEHDLSADIGECAGLETPTDYANSIIIVGKVNICDFYLDRTDCTGTRYPSLAVPGDDAWRKTDTGYEYNEYGAFGSVNCTFDQSLDDEYSPYYY</sequence>
<dbReference type="RefSeq" id="XP_067476332.1">
    <property type="nucleotide sequence ID" value="XM_067625625.1"/>
</dbReference>
<keyword evidence="1" id="KW-0732">Signal</keyword>
<gene>
    <name evidence="2" type="ORF">ASPBRDRAFT_46370</name>
</gene>
<organism evidence="2 3">
    <name type="scientific">Aspergillus brasiliensis (strain CBS 101740 / IMI 381727 / IBT 21946)</name>
    <dbReference type="NCBI Taxonomy" id="767769"/>
    <lineage>
        <taxon>Eukaryota</taxon>
        <taxon>Fungi</taxon>
        <taxon>Dikarya</taxon>
        <taxon>Ascomycota</taxon>
        <taxon>Pezizomycotina</taxon>
        <taxon>Eurotiomycetes</taxon>
        <taxon>Eurotiomycetidae</taxon>
        <taxon>Eurotiales</taxon>
        <taxon>Aspergillaceae</taxon>
        <taxon>Aspergillus</taxon>
        <taxon>Aspergillus subgen. Circumdati</taxon>
    </lineage>
</organism>
<dbReference type="Proteomes" id="UP000184499">
    <property type="component" value="Unassembled WGS sequence"/>
</dbReference>
<feature type="signal peptide" evidence="1">
    <location>
        <begin position="1"/>
        <end position="17"/>
    </location>
</feature>
<protein>
    <submittedName>
        <fullName evidence="2">Uncharacterized protein</fullName>
    </submittedName>
</protein>
<keyword evidence="3" id="KW-1185">Reference proteome</keyword>
<evidence type="ECO:0000313" key="2">
    <source>
        <dbReference type="EMBL" id="OJJ69083.1"/>
    </source>
</evidence>